<sequence length="689" mass="77303">MNKKYLRYASLLLFFFQVNQCFGQQQDIDTVINRVVNNMLAGHNTVTFIKTVTQNVANLKSDGTWADINYRDTALAIWSPAAHLNRVYELALAYAQTKGVYSRNETLHVAIVKALQAWNQLDPKCKNWWFNEINCPQTLGQIMLLLKSSKPLPKPLQDSLITKMNRGDMYKQTGANKFDVALHNIYSALLTANIVLMDSAVSQCFQPLTLTNAPEGLMYDYSYLQHGRQLQIASYGLVFLKGEYGLAALVRGTNWQMKPPQRKLLAKFLNDVFLNAMRYKYLDFNVMGRNFSRKNSLSTNVAALLQKDMDALQKADKETLDDVTGCLNAARRISGKVPASFKVKPVHQQYWIGDYTQHVNPDYLFTVRANSARTKRLETGNGENLYGRYMGDGATNIQRSGGEYFNIFPVWENDKVPGVTCRDFAIDRHAVNSWDQTGTTNFTGGLSNGTDGVCTYTLNFDSVKAKKAWFFFGKEIICMGAGIQSRAPENITTTVNQCWSHTDVLSDSLNGTFWQDSIAYYFQPDEKIKYTNTEQKGTWKRINSSQSADTVKGKVFKLWIDHGPLPHDATYVYAVLPGVPLNQVSSLSPFNHLKVISNNDEQQAIIDLKTGMAQIVFYQPGTIKTEGFSVSVNEACVIMIEKKGTAQQSLFVADPSHQLKEIVITVNNKRVSCVLPIGEYAGSTAIVAL</sequence>
<keyword evidence="6 12" id="KW-0456">Lyase</keyword>
<accession>A0A495IUG0</accession>
<dbReference type="SUPFAM" id="SSF48230">
    <property type="entry name" value="Chondroitin AC/alginate lyase"/>
    <property type="match status" value="1"/>
</dbReference>
<feature type="signal peptide" evidence="8">
    <location>
        <begin position="1"/>
        <end position="23"/>
    </location>
</feature>
<feature type="active site" evidence="7">
    <location>
        <position position="226"/>
    </location>
</feature>
<dbReference type="Gene3D" id="2.60.220.10">
    <property type="entry name" value="Polysaccharide lyase family 8-like, C-terminal"/>
    <property type="match status" value="1"/>
</dbReference>
<dbReference type="Proteomes" id="UP000268007">
    <property type="component" value="Unassembled WGS sequence"/>
</dbReference>
<dbReference type="PANTHER" id="PTHR38481">
    <property type="entry name" value="HYALURONATE LYASE"/>
    <property type="match status" value="1"/>
</dbReference>
<feature type="domain" description="Polysaccharide lyase family 8 C-terminal" evidence="10">
    <location>
        <begin position="594"/>
        <end position="662"/>
    </location>
</feature>
<evidence type="ECO:0000259" key="9">
    <source>
        <dbReference type="Pfam" id="PF02278"/>
    </source>
</evidence>
<evidence type="ECO:0000256" key="3">
    <source>
        <dbReference type="ARBA" id="ARBA00011245"/>
    </source>
</evidence>
<gene>
    <name evidence="12" type="ORF">BDD43_0492</name>
</gene>
<evidence type="ECO:0000256" key="5">
    <source>
        <dbReference type="ARBA" id="ARBA00022837"/>
    </source>
</evidence>
<comment type="cofactor">
    <cofactor evidence="1">
        <name>Ca(2+)</name>
        <dbReference type="ChEBI" id="CHEBI:29108"/>
    </cofactor>
</comment>
<dbReference type="InterPro" id="IPR008929">
    <property type="entry name" value="Chondroitin_lyas"/>
</dbReference>
<dbReference type="EMBL" id="RBKU01000001">
    <property type="protein sequence ID" value="RKR80387.1"/>
    <property type="molecule type" value="Genomic_DNA"/>
</dbReference>
<protein>
    <submittedName>
        <fullName evidence="12">Chondroitin AC lyase</fullName>
    </submittedName>
</protein>
<dbReference type="RefSeq" id="WP_121196157.1">
    <property type="nucleotide sequence ID" value="NZ_RBKU01000001.1"/>
</dbReference>
<dbReference type="AlphaFoldDB" id="A0A495IUG0"/>
<dbReference type="GO" id="GO:0005576">
    <property type="term" value="C:extracellular region"/>
    <property type="evidence" value="ECO:0007669"/>
    <property type="project" value="InterPro"/>
</dbReference>
<evidence type="ECO:0000259" key="10">
    <source>
        <dbReference type="Pfam" id="PF02884"/>
    </source>
</evidence>
<comment type="subunit">
    <text evidence="3">Monomer.</text>
</comment>
<dbReference type="InterPro" id="IPR004103">
    <property type="entry name" value="Lyase_8_C"/>
</dbReference>
<dbReference type="InterPro" id="IPR011013">
    <property type="entry name" value="Gal_mutarotase_sf_dom"/>
</dbReference>
<dbReference type="OrthoDB" id="6394136at2"/>
<evidence type="ECO:0000256" key="2">
    <source>
        <dbReference type="ARBA" id="ARBA00006699"/>
    </source>
</evidence>
<name>A0A495IUG0_9SPHI</name>
<dbReference type="InterPro" id="IPR003159">
    <property type="entry name" value="Lyase_8_central_dom"/>
</dbReference>
<dbReference type="GO" id="GO:0030246">
    <property type="term" value="F:carbohydrate binding"/>
    <property type="evidence" value="ECO:0007669"/>
    <property type="project" value="InterPro"/>
</dbReference>
<dbReference type="InterPro" id="IPR012970">
    <property type="entry name" value="Lyase_8_alpha_N"/>
</dbReference>
<dbReference type="Pfam" id="PF02278">
    <property type="entry name" value="Lyase_8"/>
    <property type="match status" value="1"/>
</dbReference>
<reference evidence="12 13" key="1">
    <citation type="submission" date="2018-10" db="EMBL/GenBank/DDBJ databases">
        <title>Genomic Encyclopedia of Archaeal and Bacterial Type Strains, Phase II (KMG-II): from individual species to whole genera.</title>
        <authorList>
            <person name="Goeker M."/>
        </authorList>
    </citation>
    <scope>NUCLEOTIDE SEQUENCE [LARGE SCALE GENOMIC DNA]</scope>
    <source>
        <strain evidence="12 13">DSM 18602</strain>
    </source>
</reference>
<evidence type="ECO:0000259" key="11">
    <source>
        <dbReference type="Pfam" id="PF08124"/>
    </source>
</evidence>
<dbReference type="GO" id="GO:0005975">
    <property type="term" value="P:carbohydrate metabolic process"/>
    <property type="evidence" value="ECO:0007669"/>
    <property type="project" value="InterPro"/>
</dbReference>
<feature type="active site" evidence="7">
    <location>
        <position position="235"/>
    </location>
</feature>
<evidence type="ECO:0000256" key="1">
    <source>
        <dbReference type="ARBA" id="ARBA00001913"/>
    </source>
</evidence>
<comment type="caution">
    <text evidence="12">The sequence shown here is derived from an EMBL/GenBank/DDBJ whole genome shotgun (WGS) entry which is preliminary data.</text>
</comment>
<dbReference type="Pfam" id="PF08124">
    <property type="entry name" value="Lyase_8_N"/>
    <property type="match status" value="1"/>
</dbReference>
<evidence type="ECO:0000256" key="8">
    <source>
        <dbReference type="SAM" id="SignalP"/>
    </source>
</evidence>
<feature type="domain" description="Polysaccharide lyase 8 N-terminal alpha-helical" evidence="11">
    <location>
        <begin position="58"/>
        <end position="319"/>
    </location>
</feature>
<proteinExistence type="inferred from homology"/>
<dbReference type="PANTHER" id="PTHR38481:SF1">
    <property type="entry name" value="HYALURONATE LYASE"/>
    <property type="match status" value="1"/>
</dbReference>
<dbReference type="InterPro" id="IPR011071">
    <property type="entry name" value="Lyase_8-like_C"/>
</dbReference>
<feature type="chain" id="PRO_5019728668" evidence="8">
    <location>
        <begin position="24"/>
        <end position="689"/>
    </location>
</feature>
<evidence type="ECO:0000256" key="4">
    <source>
        <dbReference type="ARBA" id="ARBA00022729"/>
    </source>
</evidence>
<evidence type="ECO:0000313" key="12">
    <source>
        <dbReference type="EMBL" id="RKR80387.1"/>
    </source>
</evidence>
<feature type="active site" evidence="7">
    <location>
        <position position="289"/>
    </location>
</feature>
<dbReference type="InterPro" id="IPR038970">
    <property type="entry name" value="Lyase_8"/>
</dbReference>
<dbReference type="SUPFAM" id="SSF49863">
    <property type="entry name" value="Hyaluronate lyase-like, C-terminal domain"/>
    <property type="match status" value="1"/>
</dbReference>
<dbReference type="InterPro" id="IPR014718">
    <property type="entry name" value="GH-type_carb-bd"/>
</dbReference>
<dbReference type="Gene3D" id="2.70.98.10">
    <property type="match status" value="1"/>
</dbReference>
<dbReference type="GO" id="GO:0016837">
    <property type="term" value="F:carbon-oxygen lyase activity, acting on polysaccharides"/>
    <property type="evidence" value="ECO:0007669"/>
    <property type="project" value="UniProtKB-ARBA"/>
</dbReference>
<evidence type="ECO:0000256" key="6">
    <source>
        <dbReference type="ARBA" id="ARBA00023239"/>
    </source>
</evidence>
<keyword evidence="13" id="KW-1185">Reference proteome</keyword>
<comment type="similarity">
    <text evidence="2">Belongs to the polysaccharide lyase 8 family.</text>
</comment>
<keyword evidence="4 8" id="KW-0732">Signal</keyword>
<evidence type="ECO:0000256" key="7">
    <source>
        <dbReference type="PIRSR" id="PIRSR638970-1"/>
    </source>
</evidence>
<dbReference type="Pfam" id="PF02884">
    <property type="entry name" value="Lyase_8_C"/>
    <property type="match status" value="1"/>
</dbReference>
<evidence type="ECO:0000313" key="13">
    <source>
        <dbReference type="Proteomes" id="UP000268007"/>
    </source>
</evidence>
<dbReference type="SUPFAM" id="SSF74650">
    <property type="entry name" value="Galactose mutarotase-like"/>
    <property type="match status" value="1"/>
</dbReference>
<dbReference type="Gene3D" id="1.50.10.100">
    <property type="entry name" value="Chondroitin AC/alginate lyase"/>
    <property type="match status" value="1"/>
</dbReference>
<keyword evidence="5" id="KW-0106">Calcium</keyword>
<organism evidence="12 13">
    <name type="scientific">Mucilaginibacter gracilis</name>
    <dbReference type="NCBI Taxonomy" id="423350"/>
    <lineage>
        <taxon>Bacteria</taxon>
        <taxon>Pseudomonadati</taxon>
        <taxon>Bacteroidota</taxon>
        <taxon>Sphingobacteriia</taxon>
        <taxon>Sphingobacteriales</taxon>
        <taxon>Sphingobacteriaceae</taxon>
        <taxon>Mucilaginibacter</taxon>
    </lineage>
</organism>
<feature type="domain" description="Polysaccharide lyase family 8 central" evidence="9">
    <location>
        <begin position="347"/>
        <end position="579"/>
    </location>
</feature>